<proteinExistence type="predicted"/>
<evidence type="ECO:0000313" key="4">
    <source>
        <dbReference type="Proteomes" id="UP001159363"/>
    </source>
</evidence>
<dbReference type="InterPro" id="IPR007889">
    <property type="entry name" value="HTH_Psq"/>
</dbReference>
<dbReference type="Gene3D" id="1.10.10.60">
    <property type="entry name" value="Homeodomain-like"/>
    <property type="match status" value="1"/>
</dbReference>
<reference evidence="3 4" key="1">
    <citation type="submission" date="2023-02" db="EMBL/GenBank/DDBJ databases">
        <title>LHISI_Scaffold_Assembly.</title>
        <authorList>
            <person name="Stuart O.P."/>
            <person name="Cleave R."/>
            <person name="Magrath M.J.L."/>
            <person name="Mikheyev A.S."/>
        </authorList>
    </citation>
    <scope>NUCLEOTIDE SEQUENCE [LARGE SCALE GENOMIC DNA]</scope>
    <source>
        <strain evidence="3">Daus_M_001</strain>
        <tissue evidence="3">Leg muscle</tissue>
    </source>
</reference>
<gene>
    <name evidence="3" type="ORF">PR048_023336</name>
</gene>
<keyword evidence="1" id="KW-0812">Transmembrane</keyword>
<feature type="domain" description="HTH psq-type" evidence="2">
    <location>
        <begin position="50"/>
        <end position="79"/>
    </location>
</feature>
<dbReference type="Proteomes" id="UP001159363">
    <property type="component" value="Chromosome 8"/>
</dbReference>
<keyword evidence="1" id="KW-1133">Transmembrane helix</keyword>
<evidence type="ECO:0000259" key="2">
    <source>
        <dbReference type="Pfam" id="PF05225"/>
    </source>
</evidence>
<organism evidence="3 4">
    <name type="scientific">Dryococelus australis</name>
    <dbReference type="NCBI Taxonomy" id="614101"/>
    <lineage>
        <taxon>Eukaryota</taxon>
        <taxon>Metazoa</taxon>
        <taxon>Ecdysozoa</taxon>
        <taxon>Arthropoda</taxon>
        <taxon>Hexapoda</taxon>
        <taxon>Insecta</taxon>
        <taxon>Pterygota</taxon>
        <taxon>Neoptera</taxon>
        <taxon>Polyneoptera</taxon>
        <taxon>Phasmatodea</taxon>
        <taxon>Verophasmatodea</taxon>
        <taxon>Anareolatae</taxon>
        <taxon>Phasmatidae</taxon>
        <taxon>Eurycanthinae</taxon>
        <taxon>Dryococelus</taxon>
    </lineage>
</organism>
<evidence type="ECO:0000256" key="1">
    <source>
        <dbReference type="SAM" id="Phobius"/>
    </source>
</evidence>
<evidence type="ECO:0000313" key="3">
    <source>
        <dbReference type="EMBL" id="KAJ8875441.1"/>
    </source>
</evidence>
<comment type="caution">
    <text evidence="3">The sequence shown here is derived from an EMBL/GenBank/DDBJ whole genome shotgun (WGS) entry which is preliminary data.</text>
</comment>
<protein>
    <recommendedName>
        <fullName evidence="2">HTH psq-type domain-containing protein</fullName>
    </recommendedName>
</protein>
<name>A0ABQ9GTT6_9NEOP</name>
<dbReference type="Pfam" id="PF05225">
    <property type="entry name" value="HTH_psq"/>
    <property type="match status" value="1"/>
</dbReference>
<feature type="transmembrane region" description="Helical" evidence="1">
    <location>
        <begin position="100"/>
        <end position="119"/>
    </location>
</feature>
<keyword evidence="1" id="KW-0472">Membrane</keyword>
<dbReference type="EMBL" id="JARBHB010000009">
    <property type="protein sequence ID" value="KAJ8875441.1"/>
    <property type="molecule type" value="Genomic_DNA"/>
</dbReference>
<accession>A0ABQ9GTT6</accession>
<sequence>MDGCRQTTVKQLYDGTFTTMCPTSQVNMATRKATGTEEHHVKQKQVEWTEDVNSGTLSANKAASAFQITRRTLWNHLKTVSFVRTLGRQTYLSATKKMNFVNELFVWMISGCLSLLNFYDEPY</sequence>
<keyword evidence="4" id="KW-1185">Reference proteome</keyword>